<gene>
    <name evidence="3" type="ORF">GGX14DRAFT_564397</name>
</gene>
<dbReference type="Proteomes" id="UP001219525">
    <property type="component" value="Unassembled WGS sequence"/>
</dbReference>
<evidence type="ECO:0000256" key="1">
    <source>
        <dbReference type="SAM" id="MobiDB-lite"/>
    </source>
</evidence>
<dbReference type="EMBL" id="JARJCW010000023">
    <property type="protein sequence ID" value="KAJ7212646.1"/>
    <property type="molecule type" value="Genomic_DNA"/>
</dbReference>
<evidence type="ECO:0000313" key="4">
    <source>
        <dbReference type="Proteomes" id="UP001219525"/>
    </source>
</evidence>
<proteinExistence type="predicted"/>
<accession>A0AAD6VI35</accession>
<feature type="transmembrane region" description="Helical" evidence="2">
    <location>
        <begin position="6"/>
        <end position="32"/>
    </location>
</feature>
<reference evidence="3" key="1">
    <citation type="submission" date="2023-03" db="EMBL/GenBank/DDBJ databases">
        <title>Massive genome expansion in bonnet fungi (Mycena s.s.) driven by repeated elements and novel gene families across ecological guilds.</title>
        <authorList>
            <consortium name="Lawrence Berkeley National Laboratory"/>
            <person name="Harder C.B."/>
            <person name="Miyauchi S."/>
            <person name="Viragh M."/>
            <person name="Kuo A."/>
            <person name="Thoen E."/>
            <person name="Andreopoulos B."/>
            <person name="Lu D."/>
            <person name="Skrede I."/>
            <person name="Drula E."/>
            <person name="Henrissat B."/>
            <person name="Morin E."/>
            <person name="Kohler A."/>
            <person name="Barry K."/>
            <person name="LaButti K."/>
            <person name="Morin E."/>
            <person name="Salamov A."/>
            <person name="Lipzen A."/>
            <person name="Mereny Z."/>
            <person name="Hegedus B."/>
            <person name="Baldrian P."/>
            <person name="Stursova M."/>
            <person name="Weitz H."/>
            <person name="Taylor A."/>
            <person name="Grigoriev I.V."/>
            <person name="Nagy L.G."/>
            <person name="Martin F."/>
            <person name="Kauserud H."/>
        </authorList>
    </citation>
    <scope>NUCLEOTIDE SEQUENCE</scope>
    <source>
        <strain evidence="3">9144</strain>
    </source>
</reference>
<feature type="transmembrane region" description="Helical" evidence="2">
    <location>
        <begin position="151"/>
        <end position="179"/>
    </location>
</feature>
<feature type="region of interest" description="Disordered" evidence="1">
    <location>
        <begin position="277"/>
        <end position="297"/>
    </location>
</feature>
<sequence>MGPLYAILAGATIAVFLYGLYVNLFITSTFLLVRRHRTDARSLYLSMMFITSCLLFASITATCIMLMMRIFIGFIFWPEGPGAYFVDQSQRTLTALNIFSLFSILFNDSMMVYRLWVVWSRKKLVMIFPVLTFIGLIVSAVLIVIENSKASILALVISMTPWFVFTLCTNVYCTSLIAWKIWNATKGDAIPVNGANLRDLVAMFVESSALLTSWALFYAVAHQVADNSQYIGVATLPCIAGIANALLQTRIAMGQAANDTVVQSGSIHFAVRSPGLAGARGQSTTRGESHSDFEAKA</sequence>
<feature type="compositionally biased region" description="Basic and acidic residues" evidence="1">
    <location>
        <begin position="287"/>
        <end position="297"/>
    </location>
</feature>
<feature type="transmembrane region" description="Helical" evidence="2">
    <location>
        <begin position="124"/>
        <end position="145"/>
    </location>
</feature>
<feature type="transmembrane region" description="Helical" evidence="2">
    <location>
        <begin position="200"/>
        <end position="221"/>
    </location>
</feature>
<organism evidence="3 4">
    <name type="scientific">Mycena pura</name>
    <dbReference type="NCBI Taxonomy" id="153505"/>
    <lineage>
        <taxon>Eukaryota</taxon>
        <taxon>Fungi</taxon>
        <taxon>Dikarya</taxon>
        <taxon>Basidiomycota</taxon>
        <taxon>Agaricomycotina</taxon>
        <taxon>Agaricomycetes</taxon>
        <taxon>Agaricomycetidae</taxon>
        <taxon>Agaricales</taxon>
        <taxon>Marasmiineae</taxon>
        <taxon>Mycenaceae</taxon>
        <taxon>Mycena</taxon>
    </lineage>
</organism>
<name>A0AAD6VI35_9AGAR</name>
<feature type="transmembrane region" description="Helical" evidence="2">
    <location>
        <begin position="44"/>
        <end position="77"/>
    </location>
</feature>
<keyword evidence="4" id="KW-1185">Reference proteome</keyword>
<keyword evidence="2" id="KW-0812">Transmembrane</keyword>
<keyword evidence="2" id="KW-1133">Transmembrane helix</keyword>
<keyword evidence="2" id="KW-0472">Membrane</keyword>
<feature type="transmembrane region" description="Helical" evidence="2">
    <location>
        <begin position="97"/>
        <end position="117"/>
    </location>
</feature>
<dbReference type="AlphaFoldDB" id="A0AAD6VI35"/>
<comment type="caution">
    <text evidence="3">The sequence shown here is derived from an EMBL/GenBank/DDBJ whole genome shotgun (WGS) entry which is preliminary data.</text>
</comment>
<evidence type="ECO:0000313" key="3">
    <source>
        <dbReference type="EMBL" id="KAJ7212646.1"/>
    </source>
</evidence>
<protein>
    <submittedName>
        <fullName evidence="3">Uncharacterized protein</fullName>
    </submittedName>
</protein>
<evidence type="ECO:0000256" key="2">
    <source>
        <dbReference type="SAM" id="Phobius"/>
    </source>
</evidence>
<feature type="transmembrane region" description="Helical" evidence="2">
    <location>
        <begin position="227"/>
        <end position="247"/>
    </location>
</feature>